<dbReference type="InterPro" id="IPR015424">
    <property type="entry name" value="PyrdxlP-dep_Trfase"/>
</dbReference>
<evidence type="ECO:0000256" key="3">
    <source>
        <dbReference type="ARBA" id="ARBA00022563"/>
    </source>
</evidence>
<comment type="similarity">
    <text evidence="2 6">Belongs to the SHMT family.</text>
</comment>
<feature type="binding site" evidence="6">
    <location>
        <begin position="353"/>
        <end position="355"/>
    </location>
    <ligand>
        <name>(6S)-5,6,7,8-tetrahydrofolate</name>
        <dbReference type="ChEBI" id="CHEBI:57453"/>
    </ligand>
</feature>
<dbReference type="InterPro" id="IPR039429">
    <property type="entry name" value="SHMT-like_dom"/>
</dbReference>
<evidence type="ECO:0000259" key="7">
    <source>
        <dbReference type="Pfam" id="PF00464"/>
    </source>
</evidence>
<dbReference type="CDD" id="cd00378">
    <property type="entry name" value="SHMT"/>
    <property type="match status" value="1"/>
</dbReference>
<dbReference type="Proteomes" id="UP001268864">
    <property type="component" value="Unassembled WGS sequence"/>
</dbReference>
<comment type="pathway">
    <text evidence="6">Amino-acid biosynthesis; glycine biosynthesis; glycine from L-serine: step 1/1.</text>
</comment>
<dbReference type="PROSITE" id="PS00096">
    <property type="entry name" value="SHMT"/>
    <property type="match status" value="1"/>
</dbReference>
<protein>
    <recommendedName>
        <fullName evidence="6">Serine hydroxymethyltransferase</fullName>
        <shortName evidence="6">SHMT</shortName>
        <shortName evidence="6">Serine methylase</shortName>
        <ecNumber evidence="6">2.1.2.1</ecNumber>
    </recommendedName>
</protein>
<keyword evidence="6" id="KW-0963">Cytoplasm</keyword>
<dbReference type="InterPro" id="IPR049943">
    <property type="entry name" value="Ser_HO-MeTrfase-like"/>
</dbReference>
<reference evidence="8 9" key="1">
    <citation type="submission" date="2022-06" db="EMBL/GenBank/DDBJ databases">
        <title>Halomicroarcula sp. a new haloarchaeum isolate from saline soil.</title>
        <authorList>
            <person name="Strakova D."/>
            <person name="Galisteo C."/>
            <person name="Sanchez-Porro C."/>
            <person name="Ventosa A."/>
        </authorList>
    </citation>
    <scope>NUCLEOTIDE SEQUENCE [LARGE SCALE GENOMIC DNA]</scope>
    <source>
        <strain evidence="8 9">S3CR25-11</strain>
    </source>
</reference>
<comment type="pathway">
    <text evidence="6">One-carbon metabolism; tetrahydrofolate interconversion.</text>
</comment>
<dbReference type="SUPFAM" id="SSF53383">
    <property type="entry name" value="PLP-dependent transferases"/>
    <property type="match status" value="1"/>
</dbReference>
<feature type="binding site" evidence="6">
    <location>
        <position position="242"/>
    </location>
    <ligand>
        <name>(6S)-5,6,7,8-tetrahydrofolate</name>
        <dbReference type="ChEBI" id="CHEBI:57453"/>
    </ligand>
</feature>
<keyword evidence="5 6" id="KW-0663">Pyridoxal phosphate</keyword>
<dbReference type="RefSeq" id="WP_310898547.1">
    <property type="nucleotide sequence ID" value="NZ_JAMQOS010000001.1"/>
</dbReference>
<dbReference type="InterPro" id="IPR019798">
    <property type="entry name" value="Ser_HO-MeTrfase_PLP_BS"/>
</dbReference>
<comment type="caution">
    <text evidence="8">The sequence shown here is derived from an EMBL/GenBank/DDBJ whole genome shotgun (WGS) entry which is preliminary data.</text>
</comment>
<dbReference type="EMBL" id="JAMQOS010000001">
    <property type="protein sequence ID" value="MDS0280701.1"/>
    <property type="molecule type" value="Genomic_DNA"/>
</dbReference>
<dbReference type="Gene3D" id="3.40.640.10">
    <property type="entry name" value="Type I PLP-dependent aspartate aminotransferase-like (Major domain)"/>
    <property type="match status" value="1"/>
</dbReference>
<evidence type="ECO:0000313" key="8">
    <source>
        <dbReference type="EMBL" id="MDS0280701.1"/>
    </source>
</evidence>
<feature type="domain" description="Serine hydroxymethyltransferase-like" evidence="7">
    <location>
        <begin position="7"/>
        <end position="384"/>
    </location>
</feature>
<accession>A0ABU2FKH0</accession>
<feature type="binding site" evidence="6">
    <location>
        <begin position="123"/>
        <end position="125"/>
    </location>
    <ligand>
        <name>(6S)-5,6,7,8-tetrahydrofolate</name>
        <dbReference type="ChEBI" id="CHEBI:57453"/>
    </ligand>
</feature>
<dbReference type="PIRSF" id="PIRSF000412">
    <property type="entry name" value="SHMT"/>
    <property type="match status" value="1"/>
</dbReference>
<evidence type="ECO:0000256" key="1">
    <source>
        <dbReference type="ARBA" id="ARBA00001933"/>
    </source>
</evidence>
<gene>
    <name evidence="6" type="primary">glyA</name>
    <name evidence="8" type="ORF">NDI86_01110</name>
</gene>
<name>A0ABU2FKH0_9EURY</name>
<evidence type="ECO:0000256" key="5">
    <source>
        <dbReference type="ARBA" id="ARBA00022898"/>
    </source>
</evidence>
<dbReference type="Pfam" id="PF00464">
    <property type="entry name" value="SHMT"/>
    <property type="match status" value="1"/>
</dbReference>
<keyword evidence="3 6" id="KW-0554">One-carbon metabolism</keyword>
<comment type="function">
    <text evidence="6">Catalyzes the reversible interconversion of serine and glycine with tetrahydrofolate (THF) serving as the one-carbon carrier. Also exhibits THF-independent aldolase activity toward beta-hydroxyamino acids, producing glycine and aldehydes, via a retro-aldol mechanism.</text>
</comment>
<feature type="binding site" evidence="6">
    <location>
        <position position="119"/>
    </location>
    <ligand>
        <name>(6S)-5,6,7,8-tetrahydrofolate</name>
        <dbReference type="ChEBI" id="CHEBI:57453"/>
    </ligand>
</feature>
<sequence>MTYDRVREVDQAIADALVGERARQNDTLAMIASENHVSEAVMEAQSSELTNKYAEGYPGERYYGGCEFADEVEQLAIDRARELWGADHVNVQPHSGSQANMGVYLGVLEPGDKILSLDLTHGGHLSHGHPANFAGQVYEVEQYEVDAETGYVDYEGLAEQAEAYDPDIIVSGYSAYPREVDFERIQETADAVGAYHLADIAHITGLVAAGVHESPVGVADFVTGSTHKTIRAGRGGIIMCDEEYADDIDNAVFPGSQGGPLMHNVAGKAVGFGEALEPEFEEYAAQTVANAKALGERLKEHGLDLVSDGTDNHLVLVDLRPSHPDTTGKAVEEGLEAAGVVLNANTVPGETRSAFNPSGIRAGTPALTTRGFDEDDCREVADLIYQVVEAPGDDDVVAEVSERVDELADEYPLYE</sequence>
<dbReference type="InterPro" id="IPR015421">
    <property type="entry name" value="PyrdxlP-dep_Trfase_major"/>
</dbReference>
<evidence type="ECO:0000256" key="6">
    <source>
        <dbReference type="HAMAP-Rule" id="MF_00051"/>
    </source>
</evidence>
<keyword evidence="6" id="KW-0028">Amino-acid biosynthesis</keyword>
<comment type="subcellular location">
    <subcellularLocation>
        <location evidence="6">Cytoplasm</location>
    </subcellularLocation>
</comment>
<keyword evidence="4 6" id="KW-0808">Transferase</keyword>
<organism evidence="8 9">
    <name type="scientific">Haloarcula onubensis</name>
    <dbReference type="NCBI Taxonomy" id="2950539"/>
    <lineage>
        <taxon>Archaea</taxon>
        <taxon>Methanobacteriati</taxon>
        <taxon>Methanobacteriota</taxon>
        <taxon>Stenosarchaea group</taxon>
        <taxon>Halobacteria</taxon>
        <taxon>Halobacteriales</taxon>
        <taxon>Haloarculaceae</taxon>
        <taxon>Haloarcula</taxon>
    </lineage>
</organism>
<dbReference type="Gene3D" id="3.90.1150.10">
    <property type="entry name" value="Aspartate Aminotransferase, domain 1"/>
    <property type="match status" value="1"/>
</dbReference>
<dbReference type="InterPro" id="IPR015422">
    <property type="entry name" value="PyrdxlP-dep_Trfase_small"/>
</dbReference>
<evidence type="ECO:0000256" key="2">
    <source>
        <dbReference type="ARBA" id="ARBA00006376"/>
    </source>
</evidence>
<dbReference type="PANTHER" id="PTHR11680">
    <property type="entry name" value="SERINE HYDROXYMETHYLTRANSFERASE"/>
    <property type="match status" value="1"/>
</dbReference>
<dbReference type="InterPro" id="IPR001085">
    <property type="entry name" value="Ser_HO-MeTrfase"/>
</dbReference>
<evidence type="ECO:0000256" key="4">
    <source>
        <dbReference type="ARBA" id="ARBA00022679"/>
    </source>
</evidence>
<dbReference type="NCBIfam" id="NF000586">
    <property type="entry name" value="PRK00011.1"/>
    <property type="match status" value="1"/>
</dbReference>
<comment type="subunit">
    <text evidence="6">Homodimer.</text>
</comment>
<dbReference type="EC" id="2.1.2.1" evidence="6"/>
<dbReference type="PANTHER" id="PTHR11680:SF35">
    <property type="entry name" value="SERINE HYDROXYMETHYLTRANSFERASE 1"/>
    <property type="match status" value="1"/>
</dbReference>
<keyword evidence="9" id="KW-1185">Reference proteome</keyword>
<proteinExistence type="inferred from homology"/>
<comment type="cofactor">
    <cofactor evidence="1 6">
        <name>pyridoxal 5'-phosphate</name>
        <dbReference type="ChEBI" id="CHEBI:597326"/>
    </cofactor>
</comment>
<dbReference type="HAMAP" id="MF_00051">
    <property type="entry name" value="SHMT"/>
    <property type="match status" value="1"/>
</dbReference>
<evidence type="ECO:0000313" key="9">
    <source>
        <dbReference type="Proteomes" id="UP001268864"/>
    </source>
</evidence>
<feature type="site" description="Plays an important role in substrate specificity" evidence="6">
    <location>
        <position position="227"/>
    </location>
</feature>
<feature type="modified residue" description="N6-(pyridoxal phosphate)lysine" evidence="6">
    <location>
        <position position="228"/>
    </location>
</feature>
<comment type="catalytic activity">
    <reaction evidence="6">
        <text>(6R)-5,10-methylene-5,6,7,8-tetrahydrofolate + glycine + H2O = (6S)-5,6,7,8-tetrahydrofolate + L-serine</text>
        <dbReference type="Rhea" id="RHEA:15481"/>
        <dbReference type="ChEBI" id="CHEBI:15377"/>
        <dbReference type="ChEBI" id="CHEBI:15636"/>
        <dbReference type="ChEBI" id="CHEBI:33384"/>
        <dbReference type="ChEBI" id="CHEBI:57305"/>
        <dbReference type="ChEBI" id="CHEBI:57453"/>
        <dbReference type="EC" id="2.1.2.1"/>
    </reaction>
</comment>